<comment type="caution">
    <text evidence="2">The sequence shown here is derived from an EMBL/GenBank/DDBJ whole genome shotgun (WGS) entry which is preliminary data.</text>
</comment>
<feature type="compositionally biased region" description="Basic and acidic residues" evidence="1">
    <location>
        <begin position="17"/>
        <end position="27"/>
    </location>
</feature>
<feature type="region of interest" description="Disordered" evidence="1">
    <location>
        <begin position="1"/>
        <end position="27"/>
    </location>
</feature>
<dbReference type="AlphaFoldDB" id="A0A9W4GZ83"/>
<dbReference type="EMBL" id="CAJVAX010000012">
    <property type="protein sequence ID" value="CAG7626026.1"/>
    <property type="molecule type" value="Genomic_DNA"/>
</dbReference>
<evidence type="ECO:0000313" key="3">
    <source>
        <dbReference type="Proteomes" id="UP001153328"/>
    </source>
</evidence>
<protein>
    <submittedName>
        <fullName evidence="2">Uncharacterized protein</fullName>
    </submittedName>
</protein>
<name>A0A9W4GZ83_9ACTN</name>
<organism evidence="2 3">
    <name type="scientific">Actinacidiphila bryophytorum</name>
    <dbReference type="NCBI Taxonomy" id="1436133"/>
    <lineage>
        <taxon>Bacteria</taxon>
        <taxon>Bacillati</taxon>
        <taxon>Actinomycetota</taxon>
        <taxon>Actinomycetes</taxon>
        <taxon>Kitasatosporales</taxon>
        <taxon>Streptomycetaceae</taxon>
        <taxon>Actinacidiphila</taxon>
    </lineage>
</organism>
<evidence type="ECO:0000313" key="2">
    <source>
        <dbReference type="EMBL" id="CAG7626026.1"/>
    </source>
</evidence>
<sequence length="94" mass="11113">MARRGRERLGIPAPEPESCKTRKLSDDELRKRTRYADAVRDAQKRKQLPPSWFKFDPELAEQIRWGRAEQARELHTQDVREGYGDAVPEFEEME</sequence>
<reference evidence="2" key="1">
    <citation type="submission" date="2021-06" db="EMBL/GenBank/DDBJ databases">
        <authorList>
            <person name="Arsene-Ploetze F."/>
        </authorList>
    </citation>
    <scope>NUCLEOTIDE SEQUENCE</scope>
    <source>
        <strain evidence="2">SBRY1</strain>
    </source>
</reference>
<dbReference type="Proteomes" id="UP001153328">
    <property type="component" value="Unassembled WGS sequence"/>
</dbReference>
<proteinExistence type="predicted"/>
<accession>A0A9W4GZ83</accession>
<evidence type="ECO:0000256" key="1">
    <source>
        <dbReference type="SAM" id="MobiDB-lite"/>
    </source>
</evidence>
<gene>
    <name evidence="2" type="ORF">SBRY_20220</name>
</gene>
<keyword evidence="3" id="KW-1185">Reference proteome</keyword>